<dbReference type="CDD" id="cd13901">
    <property type="entry name" value="CuRO_3_MaLCC_like"/>
    <property type="match status" value="1"/>
</dbReference>
<evidence type="ECO:0000313" key="10">
    <source>
        <dbReference type="Proteomes" id="UP000247233"/>
    </source>
</evidence>
<dbReference type="InterPro" id="IPR011707">
    <property type="entry name" value="Cu-oxidase-like_N"/>
</dbReference>
<evidence type="ECO:0000259" key="6">
    <source>
        <dbReference type="Pfam" id="PF00394"/>
    </source>
</evidence>
<dbReference type="InterPro" id="IPR002355">
    <property type="entry name" value="Cu_oxidase_Cu_BS"/>
</dbReference>
<evidence type="ECO:0000256" key="2">
    <source>
        <dbReference type="ARBA" id="ARBA00022723"/>
    </source>
</evidence>
<protein>
    <submittedName>
        <fullName evidence="9">Multicopper oxidase</fullName>
    </submittedName>
</protein>
<organism evidence="9 10">
    <name type="scientific">Aspergillus heteromorphus CBS 117.55</name>
    <dbReference type="NCBI Taxonomy" id="1448321"/>
    <lineage>
        <taxon>Eukaryota</taxon>
        <taxon>Fungi</taxon>
        <taxon>Dikarya</taxon>
        <taxon>Ascomycota</taxon>
        <taxon>Pezizomycotina</taxon>
        <taxon>Eurotiomycetes</taxon>
        <taxon>Eurotiomycetidae</taxon>
        <taxon>Eurotiales</taxon>
        <taxon>Aspergillaceae</taxon>
        <taxon>Aspergillus</taxon>
        <taxon>Aspergillus subgen. Circumdati</taxon>
    </lineage>
</organism>
<dbReference type="VEuPathDB" id="FungiDB:BO70DRAFT_372936"/>
<reference evidence="9 10" key="1">
    <citation type="submission" date="2016-12" db="EMBL/GenBank/DDBJ databases">
        <title>The genomes of Aspergillus section Nigri reveals drivers in fungal speciation.</title>
        <authorList>
            <consortium name="DOE Joint Genome Institute"/>
            <person name="Vesth T.C."/>
            <person name="Nybo J."/>
            <person name="Theobald S."/>
            <person name="Brandl J."/>
            <person name="Frisvad J.C."/>
            <person name="Nielsen K.F."/>
            <person name="Lyhne E.K."/>
            <person name="Kogle M.E."/>
            <person name="Kuo A."/>
            <person name="Riley R."/>
            <person name="Clum A."/>
            <person name="Nolan M."/>
            <person name="Lipzen A."/>
            <person name="Salamov A."/>
            <person name="Henrissat B."/>
            <person name="Wiebenga A."/>
            <person name="De Vries R.P."/>
            <person name="Grigoriev I.V."/>
            <person name="Mortensen U.H."/>
            <person name="Andersen M.R."/>
            <person name="Baker S.E."/>
        </authorList>
    </citation>
    <scope>NUCLEOTIDE SEQUENCE [LARGE SCALE GENOMIC DNA]</scope>
    <source>
        <strain evidence="9 10">CBS 117.55</strain>
    </source>
</reference>
<evidence type="ECO:0000259" key="7">
    <source>
        <dbReference type="Pfam" id="PF07731"/>
    </source>
</evidence>
<feature type="domain" description="Plastocyanin-like" evidence="7">
    <location>
        <begin position="436"/>
        <end position="557"/>
    </location>
</feature>
<dbReference type="RefSeq" id="XP_025396943.1">
    <property type="nucleotide sequence ID" value="XM_025544884.1"/>
</dbReference>
<sequence>MVHLVPFLGMAGAAVASLSQLATNGHSTWGTLPSPNLPQFLTDGTSDLEPPWGNVDPAGPPPTTGVTRHYNFTITRGFKFPDGFNKSVILVNDQFPGPLIEANWGDIISVAVTNNIDSQDEGVTLHWHGLTQRNTPWNDGVPGVSQCPIAPRGASSFTYIFQADQYGTGWYHSHFSAQYDDGLYGPMVIHGPLQSEITYDHDLGPVMISDYYRIGYSELLELSFSDPPRTVRADDNLINGKGVYDCNATEVDDQCLAGAGRARFQFQSGKLHRLRLINTGSLANQKFSIDGHELTVIANDYVPLKPYTTRVVTLGPGQRTDIIVNATGSPTDVAWMRSDMDMACSENSTTTATHTALAAIYYESANTTLLPRTNGTTWESNNYRNDPLDLTVPYYPLIPPEPETTQTVTITVSYNATTFAMFMDGSSFQADYSEPALLSINEGNLSLPISRNIYNFGSNSTVRLILNNTDSTPHPMHLHGHNFWVLAEGIGAWNGSITNPENPLRRDTHILQPGTVDAPSYLVLQWTQDNPGVWPLHCHMALHARAGMVMLVLERPDDFAAEFLSVPLATAETCRDWDVFRREV</sequence>
<evidence type="ECO:0000256" key="3">
    <source>
        <dbReference type="ARBA" id="ARBA00023002"/>
    </source>
</evidence>
<dbReference type="PANTHER" id="PTHR11709:SF145">
    <property type="entry name" value="LCC1"/>
    <property type="match status" value="1"/>
</dbReference>
<keyword evidence="10" id="KW-1185">Reference proteome</keyword>
<dbReference type="OrthoDB" id="2121828at2759"/>
<keyword evidence="2" id="KW-0479">Metal-binding</keyword>
<proteinExistence type="inferred from homology"/>
<comment type="caution">
    <text evidence="9">The sequence shown here is derived from an EMBL/GenBank/DDBJ whole genome shotgun (WGS) entry which is preliminary data.</text>
</comment>
<keyword evidence="3" id="KW-0560">Oxidoreductase</keyword>
<dbReference type="PROSITE" id="PS00080">
    <property type="entry name" value="MULTICOPPER_OXIDASE2"/>
    <property type="match status" value="1"/>
</dbReference>
<dbReference type="CDD" id="cd13854">
    <property type="entry name" value="CuRO_1_MaLCC_like"/>
    <property type="match status" value="1"/>
</dbReference>
<dbReference type="Pfam" id="PF07732">
    <property type="entry name" value="Cu-oxidase_3"/>
    <property type="match status" value="1"/>
</dbReference>
<gene>
    <name evidence="9" type="ORF">BO70DRAFT_372936</name>
</gene>
<feature type="domain" description="Plastocyanin-like" evidence="8">
    <location>
        <begin position="81"/>
        <end position="192"/>
    </location>
</feature>
<dbReference type="Proteomes" id="UP000247233">
    <property type="component" value="Unassembled WGS sequence"/>
</dbReference>
<dbReference type="InterPro" id="IPR011706">
    <property type="entry name" value="Cu-oxidase_C"/>
</dbReference>
<dbReference type="InterPro" id="IPR008972">
    <property type="entry name" value="Cupredoxin"/>
</dbReference>
<dbReference type="InterPro" id="IPR045087">
    <property type="entry name" value="Cu-oxidase_fam"/>
</dbReference>
<comment type="similarity">
    <text evidence="1">Belongs to the multicopper oxidase family.</text>
</comment>
<dbReference type="Gene3D" id="2.60.40.420">
    <property type="entry name" value="Cupredoxins - blue copper proteins"/>
    <property type="match status" value="3"/>
</dbReference>
<evidence type="ECO:0000256" key="5">
    <source>
        <dbReference type="SAM" id="SignalP"/>
    </source>
</evidence>
<evidence type="ECO:0000313" key="9">
    <source>
        <dbReference type="EMBL" id="PWY74296.1"/>
    </source>
</evidence>
<evidence type="ECO:0000256" key="1">
    <source>
        <dbReference type="ARBA" id="ARBA00010609"/>
    </source>
</evidence>
<dbReference type="FunFam" id="2.60.40.420:FF:000021">
    <property type="entry name" value="Extracellular dihydrogeodin oxidase/laccase"/>
    <property type="match status" value="1"/>
</dbReference>
<dbReference type="SUPFAM" id="SSF49503">
    <property type="entry name" value="Cupredoxins"/>
    <property type="match status" value="3"/>
</dbReference>
<dbReference type="InterPro" id="IPR033138">
    <property type="entry name" value="Cu_oxidase_CS"/>
</dbReference>
<dbReference type="GeneID" id="37067121"/>
<name>A0A317VIX6_9EURO</name>
<feature type="domain" description="Plastocyanin-like" evidence="6">
    <location>
        <begin position="205"/>
        <end position="355"/>
    </location>
</feature>
<dbReference type="STRING" id="1448321.A0A317VIX6"/>
<feature type="signal peptide" evidence="5">
    <location>
        <begin position="1"/>
        <end position="16"/>
    </location>
</feature>
<dbReference type="Pfam" id="PF07731">
    <property type="entry name" value="Cu-oxidase_2"/>
    <property type="match status" value="1"/>
</dbReference>
<dbReference type="EMBL" id="MSFL01000023">
    <property type="protein sequence ID" value="PWY74296.1"/>
    <property type="molecule type" value="Genomic_DNA"/>
</dbReference>
<dbReference type="Pfam" id="PF00394">
    <property type="entry name" value="Cu-oxidase"/>
    <property type="match status" value="1"/>
</dbReference>
<accession>A0A317VIX6</accession>
<dbReference type="InterPro" id="IPR001117">
    <property type="entry name" value="Cu-oxidase_2nd"/>
</dbReference>
<dbReference type="PANTHER" id="PTHR11709">
    <property type="entry name" value="MULTI-COPPER OXIDASE"/>
    <property type="match status" value="1"/>
</dbReference>
<dbReference type="PROSITE" id="PS00079">
    <property type="entry name" value="MULTICOPPER_OXIDASE1"/>
    <property type="match status" value="1"/>
</dbReference>
<keyword evidence="5" id="KW-0732">Signal</keyword>
<evidence type="ECO:0000256" key="4">
    <source>
        <dbReference type="ARBA" id="ARBA00023008"/>
    </source>
</evidence>
<dbReference type="AlphaFoldDB" id="A0A317VIX6"/>
<evidence type="ECO:0000259" key="8">
    <source>
        <dbReference type="Pfam" id="PF07732"/>
    </source>
</evidence>
<keyword evidence="4" id="KW-0186">Copper</keyword>
<dbReference type="GO" id="GO:0016491">
    <property type="term" value="F:oxidoreductase activity"/>
    <property type="evidence" value="ECO:0007669"/>
    <property type="project" value="UniProtKB-KW"/>
</dbReference>
<dbReference type="GO" id="GO:0005507">
    <property type="term" value="F:copper ion binding"/>
    <property type="evidence" value="ECO:0007669"/>
    <property type="project" value="InterPro"/>
</dbReference>
<feature type="chain" id="PRO_5016425642" evidence="5">
    <location>
        <begin position="17"/>
        <end position="584"/>
    </location>
</feature>